<feature type="region of interest" description="Disordered" evidence="1">
    <location>
        <begin position="222"/>
        <end position="355"/>
    </location>
</feature>
<dbReference type="EMBL" id="FONY01000002">
    <property type="protein sequence ID" value="SFE52317.1"/>
    <property type="molecule type" value="Genomic_DNA"/>
</dbReference>
<evidence type="ECO:0000313" key="3">
    <source>
        <dbReference type="Proteomes" id="UP000199513"/>
    </source>
</evidence>
<organism evidence="2 3">
    <name type="scientific">Thermoflexibacter ruber</name>
    <dbReference type="NCBI Taxonomy" id="1003"/>
    <lineage>
        <taxon>Bacteria</taxon>
        <taxon>Pseudomonadati</taxon>
        <taxon>Bacteroidota</taxon>
        <taxon>Cytophagia</taxon>
        <taxon>Cytophagales</taxon>
        <taxon>Thermoflexibacteraceae</taxon>
        <taxon>Thermoflexibacter</taxon>
    </lineage>
</organism>
<feature type="compositionally biased region" description="Basic and acidic residues" evidence="1">
    <location>
        <begin position="222"/>
        <end position="241"/>
    </location>
</feature>
<reference evidence="3" key="1">
    <citation type="submission" date="2016-10" db="EMBL/GenBank/DDBJ databases">
        <authorList>
            <person name="Varghese N."/>
            <person name="Submissions S."/>
        </authorList>
    </citation>
    <scope>NUCLEOTIDE SEQUENCE [LARGE SCALE GENOMIC DNA]</scope>
    <source>
        <strain>GEY</strain>
        <strain evidence="3">DSM 9560</strain>
    </source>
</reference>
<proteinExistence type="predicted"/>
<dbReference type="Proteomes" id="UP000199513">
    <property type="component" value="Unassembled WGS sequence"/>
</dbReference>
<protein>
    <recommendedName>
        <fullName evidence="4">Outer membrane protein beta-barrel domain-containing protein</fullName>
    </recommendedName>
</protein>
<sequence length="355" mass="40991">MIFRTLIIFFLFFIAQITFAQEKSLVDVYLQVSGSANAYKGDLSPSYQKWSSAFHIGAFSDQHRWFNPTASLSIGNLVGQNTNYDYLNPPRNNTFFKTNFVQFSLGLRLNAIKTDFLTVYLNPNIGIMRFTPKDIRNQKLANQPETRALGETLPTTAFVIPVNVGAMYKFKASKVAVGAEVGLLNPRSDYLDNIGEFGSASARDNSLQIKLSVYAPLTRYDAEKERKKQEQKKERRQEWLRKQGLLKESQQKNENKIQTTPKNVEKKKLTPTQLKNQKAKEKAEKEKQKKAEERAKTLEKNKKESEKQKQKVSTEKQKAQEKKLKEAEKRKKEVEKKKKKAEEEKRKKQAKKKKS</sequence>
<dbReference type="STRING" id="1003.SAMN04488541_1002171"/>
<name>A0A1I2B8J9_9BACT</name>
<feature type="compositionally biased region" description="Basic and acidic residues" evidence="1">
    <location>
        <begin position="278"/>
        <end position="346"/>
    </location>
</feature>
<dbReference type="RefSeq" id="WP_091539069.1">
    <property type="nucleotide sequence ID" value="NZ_FONY01000002.1"/>
</dbReference>
<evidence type="ECO:0000313" key="2">
    <source>
        <dbReference type="EMBL" id="SFE52317.1"/>
    </source>
</evidence>
<accession>A0A1I2B8J9</accession>
<dbReference type="AlphaFoldDB" id="A0A1I2B8J9"/>
<keyword evidence="3" id="KW-1185">Reference proteome</keyword>
<evidence type="ECO:0000256" key="1">
    <source>
        <dbReference type="SAM" id="MobiDB-lite"/>
    </source>
</evidence>
<evidence type="ECO:0008006" key="4">
    <source>
        <dbReference type="Google" id="ProtNLM"/>
    </source>
</evidence>
<dbReference type="OrthoDB" id="981456at2"/>
<gene>
    <name evidence="2" type="ORF">SAMN04488541_1002171</name>
</gene>